<comment type="caution">
    <text evidence="1">The sequence shown here is derived from an EMBL/GenBank/DDBJ whole genome shotgun (WGS) entry which is preliminary data.</text>
</comment>
<evidence type="ECO:0000313" key="1">
    <source>
        <dbReference type="EMBL" id="GBH20656.1"/>
    </source>
</evidence>
<sequence length="116" mass="12805">MRTSPALKSASALVRAFWLLLPWIATAARPCLSRYSARRLAPCLVRVNTSTCSQAPTVIRCASRERLWLAARRKTRCSIRSTVVFGGVTSMRSGLCSSLLAKDVMSLEKVAENSRF</sequence>
<name>A0AAN4TP93_PSESF</name>
<proteinExistence type="predicted"/>
<gene>
    <name evidence="1" type="ORF">KPSA3_06690</name>
</gene>
<dbReference type="Proteomes" id="UP000248291">
    <property type="component" value="Unassembled WGS sequence"/>
</dbReference>
<reference evidence="1 2" key="1">
    <citation type="submission" date="2018-04" db="EMBL/GenBank/DDBJ databases">
        <title>Draft genome sequence of Pseudomonas syringae pv. actinidiae biovar 3 strains isolated from kiwifruit in Kagawa prefecture.</title>
        <authorList>
            <person name="Tabuchi M."/>
            <person name="Saito M."/>
            <person name="Fujiwara S."/>
            <person name="Sasa N."/>
            <person name="Akimitsu K."/>
            <person name="Gomi K."/>
            <person name="Konishi-Sugita S."/>
            <person name="Hamano K."/>
            <person name="Kataoka I."/>
        </authorList>
    </citation>
    <scope>NUCLEOTIDE SEQUENCE [LARGE SCALE GENOMIC DNA]</scope>
    <source>
        <strain evidence="1 2">MAFF212211</strain>
    </source>
</reference>
<evidence type="ECO:0000313" key="2">
    <source>
        <dbReference type="Proteomes" id="UP000248291"/>
    </source>
</evidence>
<dbReference type="AlphaFoldDB" id="A0AAN4TP93"/>
<protein>
    <submittedName>
        <fullName evidence="1">Arylsulfatase A or related enzyme</fullName>
    </submittedName>
</protein>
<dbReference type="EMBL" id="BGKA01000263">
    <property type="protein sequence ID" value="GBH20656.1"/>
    <property type="molecule type" value="Genomic_DNA"/>
</dbReference>
<accession>A0AAN4TP93</accession>
<organism evidence="1 2">
    <name type="scientific">Pseudomonas syringae pv. actinidiae</name>
    <dbReference type="NCBI Taxonomy" id="103796"/>
    <lineage>
        <taxon>Bacteria</taxon>
        <taxon>Pseudomonadati</taxon>
        <taxon>Pseudomonadota</taxon>
        <taxon>Gammaproteobacteria</taxon>
        <taxon>Pseudomonadales</taxon>
        <taxon>Pseudomonadaceae</taxon>
        <taxon>Pseudomonas</taxon>
        <taxon>Pseudomonas syringae</taxon>
    </lineage>
</organism>